<dbReference type="Gene3D" id="1.20.1280.170">
    <property type="entry name" value="Exocyst complex component Exo70"/>
    <property type="match status" value="1"/>
</dbReference>
<reference evidence="5 6" key="1">
    <citation type="submission" date="2024-02" db="EMBL/GenBank/DDBJ databases">
        <authorList>
            <person name="Vignale AGUSTIN F."/>
            <person name="Sosa J E."/>
            <person name="Modenutti C."/>
        </authorList>
    </citation>
    <scope>NUCLEOTIDE SEQUENCE [LARGE SCALE GENOMIC DNA]</scope>
</reference>
<evidence type="ECO:0000313" key="6">
    <source>
        <dbReference type="Proteomes" id="UP001642360"/>
    </source>
</evidence>
<accession>A0ABC8RM60</accession>
<dbReference type="GO" id="GO:0015031">
    <property type="term" value="P:protein transport"/>
    <property type="evidence" value="ECO:0007669"/>
    <property type="project" value="UniProtKB-KW"/>
</dbReference>
<dbReference type="InterPro" id="IPR046364">
    <property type="entry name" value="Exo70_C"/>
</dbReference>
<dbReference type="AlphaFoldDB" id="A0ABC8RM60"/>
<feature type="domain" description="Exocyst complex subunit Exo70 C-terminal" evidence="4">
    <location>
        <begin position="394"/>
        <end position="751"/>
    </location>
</feature>
<dbReference type="PANTHER" id="PTHR12542:SF154">
    <property type="entry name" value="EXOCYST SUBUNIT EXO70 FAMILY PROTEIN"/>
    <property type="match status" value="1"/>
</dbReference>
<evidence type="ECO:0000256" key="3">
    <source>
        <dbReference type="RuleBase" id="RU365026"/>
    </source>
</evidence>
<dbReference type="Pfam" id="PF20669">
    <property type="entry name" value="Exo70_N"/>
    <property type="match status" value="1"/>
</dbReference>
<evidence type="ECO:0000259" key="4">
    <source>
        <dbReference type="Pfam" id="PF03081"/>
    </source>
</evidence>
<dbReference type="EMBL" id="CAUOFW020001536">
    <property type="protein sequence ID" value="CAK9146073.1"/>
    <property type="molecule type" value="Genomic_DNA"/>
</dbReference>
<dbReference type="PANTHER" id="PTHR12542">
    <property type="entry name" value="EXOCYST COMPLEX PROTEIN EXO70"/>
    <property type="match status" value="1"/>
</dbReference>
<sequence>MIDGKGPSLPKFWETLWACLARLFQKSEGDIDDCEIAVSETLADSKFSSRIAATALNLGYLILEKKECGEERESEVWFESGRLVSLELESIKLSFQLIQQFGKFWGLKVYLAMAELKGIDNLVAAREVLRSSLEKSRNIAFEIRKSGPKLEMTIQTLPSLEAAIKDIARKCDVCSIRTHIDRVVGPAAAVLKVFDAVRELENLVSADPCSNLFGYLSNVKRLEEALKFLTDNCQLVILWLEDVEQFLEDKAVSEDWYILNVKKSLRILQELKATEEHSRFNGGLLNSTFNKLENEFRRLLAENSFPVSMASTGSSLADETCTDPLLLPLPVICKLQAIIERLTGNNRLEKCISIYVEIRSLNAQTTLQALDLDYLEMSISEFDSVQTIEGYIDQWGKHLEFAVKHLLELEYRLCNDVFQNFGSDVSRDSFAKIAVESGMQNFIRFGSTVTKCKKEAVKLFKLLDIFTALNKLRLDFNRLFGGKACIEIQNQTRDLIKKIVNGASEIFWELSSQVELQRHSSPPSDGSIPRLVSFVTDYCNQLLEDDYRSTLIQVLEIHRGWNHEKYEEGLLSEEVYKIIRALELNLEKWANTYEDSTLSYLFMMNNRWYFCKNLKGTKLGDLLGDSWFRGHEEYVEYYAALYLRESWGKLPALLSEEGLILFSSGRAIARDLVKKRLKAFNEVFDDMYKKQSNWVLSDKGLRWKTCQLVVQIIVPLYKSYMQNYMHLMEQGGSPSKCVKYSAESLENMLSSLFQPKLGKYGSTKCTHLIGKIKDVVYNHFSSTPAAA</sequence>
<dbReference type="Proteomes" id="UP001642360">
    <property type="component" value="Unassembled WGS sequence"/>
</dbReference>
<dbReference type="Pfam" id="PF03081">
    <property type="entry name" value="Exo70_C"/>
    <property type="match status" value="1"/>
</dbReference>
<gene>
    <name evidence="5" type="ORF">ILEXP_LOCUS13912</name>
</gene>
<keyword evidence="6" id="KW-1185">Reference proteome</keyword>
<dbReference type="InterPro" id="IPR004140">
    <property type="entry name" value="Exo70"/>
</dbReference>
<dbReference type="GO" id="GO:0006887">
    <property type="term" value="P:exocytosis"/>
    <property type="evidence" value="ECO:0007669"/>
    <property type="project" value="UniProtKB-KW"/>
</dbReference>
<dbReference type="InterPro" id="IPR016159">
    <property type="entry name" value="Cullin_repeat-like_dom_sf"/>
</dbReference>
<evidence type="ECO:0000256" key="2">
    <source>
        <dbReference type="ARBA" id="ARBA00022448"/>
    </source>
</evidence>
<organism evidence="5 6">
    <name type="scientific">Ilex paraguariensis</name>
    <name type="common">yerba mate</name>
    <dbReference type="NCBI Taxonomy" id="185542"/>
    <lineage>
        <taxon>Eukaryota</taxon>
        <taxon>Viridiplantae</taxon>
        <taxon>Streptophyta</taxon>
        <taxon>Embryophyta</taxon>
        <taxon>Tracheophyta</taxon>
        <taxon>Spermatophyta</taxon>
        <taxon>Magnoliopsida</taxon>
        <taxon>eudicotyledons</taxon>
        <taxon>Gunneridae</taxon>
        <taxon>Pentapetalae</taxon>
        <taxon>asterids</taxon>
        <taxon>campanulids</taxon>
        <taxon>Aquifoliales</taxon>
        <taxon>Aquifoliaceae</taxon>
        <taxon>Ilex</taxon>
    </lineage>
</organism>
<keyword evidence="3" id="KW-0653">Protein transport</keyword>
<evidence type="ECO:0000256" key="1">
    <source>
        <dbReference type="ARBA" id="ARBA00006756"/>
    </source>
</evidence>
<comment type="similarity">
    <text evidence="1 3">Belongs to the EXO70 family.</text>
</comment>
<evidence type="ECO:0000313" key="5">
    <source>
        <dbReference type="EMBL" id="CAK9146073.1"/>
    </source>
</evidence>
<dbReference type="SUPFAM" id="SSF74788">
    <property type="entry name" value="Cullin repeat-like"/>
    <property type="match status" value="1"/>
</dbReference>
<proteinExistence type="inferred from homology"/>
<name>A0ABC8RM60_9AQUA</name>
<comment type="function">
    <text evidence="3">Component of the exocyst complex.</text>
</comment>
<comment type="caution">
    <text evidence="5">The sequence shown here is derived from an EMBL/GenBank/DDBJ whole genome shotgun (WGS) entry which is preliminary data.</text>
</comment>
<keyword evidence="2 3" id="KW-0813">Transport</keyword>
<keyword evidence="3" id="KW-0268">Exocytosis</keyword>
<protein>
    <recommendedName>
        <fullName evidence="3">Exocyst subunit Exo70 family protein</fullName>
    </recommendedName>
</protein>